<evidence type="ECO:0000313" key="1">
    <source>
        <dbReference type="EMBL" id="MDY0745981.1"/>
    </source>
</evidence>
<evidence type="ECO:0000313" key="2">
    <source>
        <dbReference type="Proteomes" id="UP001285263"/>
    </source>
</evidence>
<dbReference type="Proteomes" id="UP001285263">
    <property type="component" value="Unassembled WGS sequence"/>
</dbReference>
<dbReference type="RefSeq" id="WP_320423884.1">
    <property type="nucleotide sequence ID" value="NZ_JAXCLA010000005.1"/>
</dbReference>
<sequence length="445" mass="49113">MTWTNKVIWTEGMFLQPQHFQQHDRYTLSQELQRSNAQQPYGWGFLSLALDSAALNLGKLAINAAQGLMPDGVAFDIPGQDAAPAALDVPPDVRDELVVLALALQRPGVAESDAEGDAGSMPPRYRAAEVDVGDTNVTGQRVAPIQVGRLHLRIMLARDAVEGYATIGLARIVERRADNKLVLDANFIPPTLHSGGNELLASHLRELHGLLHQRGEALAARLAQPGRAGVGEIADFLLLQTINRAEPLLAQWRQTSILHPKDFYFGGVQLAGDLATFGERRRPPDLPAYLHDDPMRCFTPLMQSLRQSLSMVMEQTAIPIELQDRKYGIRVAIIPDVELQRSAQFVLAVASQLPGDALRARFPTQVKIGTVERIRDLVNLQLPGVLLRPLPVAPRQIPYHAGYNYFELETRGNEMWKQLESSGGLAMHIAGDFPGLELEFWAVRA</sequence>
<keyword evidence="2" id="KW-1185">Reference proteome</keyword>
<dbReference type="NCBIfam" id="TIGR03353">
    <property type="entry name" value="VI_chp_4"/>
    <property type="match status" value="1"/>
</dbReference>
<protein>
    <submittedName>
        <fullName evidence="1">Type VI secretion system baseplate subunit TssK</fullName>
    </submittedName>
</protein>
<dbReference type="InterPro" id="IPR010263">
    <property type="entry name" value="T6SS_TssK"/>
</dbReference>
<comment type="caution">
    <text evidence="1">The sequence shown here is derived from an EMBL/GenBank/DDBJ whole genome shotgun (WGS) entry which is preliminary data.</text>
</comment>
<name>A0ABU5DJL3_9BURK</name>
<gene>
    <name evidence="1" type="primary">tssK</name>
    <name evidence="1" type="ORF">SNE35_15780</name>
</gene>
<dbReference type="PANTHER" id="PTHR35566">
    <property type="entry name" value="BLR3599 PROTEIN"/>
    <property type="match status" value="1"/>
</dbReference>
<proteinExistence type="predicted"/>
<dbReference type="Pfam" id="PF05936">
    <property type="entry name" value="T6SS_VasE"/>
    <property type="match status" value="1"/>
</dbReference>
<reference evidence="1 2" key="1">
    <citation type="submission" date="2023-11" db="EMBL/GenBank/DDBJ databases">
        <title>Paucibacter sp. nov., isolated from fresh soil in Korea.</title>
        <authorList>
            <person name="Le N.T.T."/>
        </authorList>
    </citation>
    <scope>NUCLEOTIDE SEQUENCE [LARGE SCALE GENOMIC DNA]</scope>
    <source>
        <strain evidence="1 2">R3-3</strain>
    </source>
</reference>
<organism evidence="1 2">
    <name type="scientific">Roseateles agri</name>
    <dbReference type="NCBI Taxonomy" id="3098619"/>
    <lineage>
        <taxon>Bacteria</taxon>
        <taxon>Pseudomonadati</taxon>
        <taxon>Pseudomonadota</taxon>
        <taxon>Betaproteobacteria</taxon>
        <taxon>Burkholderiales</taxon>
        <taxon>Sphaerotilaceae</taxon>
        <taxon>Roseateles</taxon>
    </lineage>
</organism>
<dbReference type="PANTHER" id="PTHR35566:SF1">
    <property type="entry name" value="TYPE VI SECRETION SYSTEM BASEPLATE COMPONENT TSSK1"/>
    <property type="match status" value="1"/>
</dbReference>
<accession>A0ABU5DJL3</accession>
<dbReference type="EMBL" id="JAXCLA010000005">
    <property type="protein sequence ID" value="MDY0745981.1"/>
    <property type="molecule type" value="Genomic_DNA"/>
</dbReference>